<dbReference type="Pfam" id="PF00355">
    <property type="entry name" value="Rieske"/>
    <property type="match status" value="1"/>
</dbReference>
<dbReference type="GO" id="GO:0046872">
    <property type="term" value="F:metal ion binding"/>
    <property type="evidence" value="ECO:0007669"/>
    <property type="project" value="UniProtKB-KW"/>
</dbReference>
<dbReference type="NCBIfam" id="TIGR01416">
    <property type="entry name" value="Rieske_proteo"/>
    <property type="match status" value="1"/>
</dbReference>
<evidence type="ECO:0000256" key="10">
    <source>
        <dbReference type="ARBA" id="ARBA00022714"/>
    </source>
</evidence>
<dbReference type="GO" id="GO:0008121">
    <property type="term" value="F:quinol-cytochrome-c reductase activity"/>
    <property type="evidence" value="ECO:0007669"/>
    <property type="project" value="UniProtKB-EC"/>
</dbReference>
<evidence type="ECO:0000256" key="15">
    <source>
        <dbReference type="ARBA" id="ARBA00023004"/>
    </source>
</evidence>
<comment type="function">
    <text evidence="1">Component of the ubiquinol-cytochrome c reductase complex (complex III or cytochrome b-c1 complex), which is a respiratory chain that generates an electrochemical potential coupled to ATP synthesis.</text>
</comment>
<keyword evidence="23" id="KW-0560">Oxidoreductase</keyword>
<evidence type="ECO:0000256" key="16">
    <source>
        <dbReference type="ARBA" id="ARBA00023014"/>
    </source>
</evidence>
<dbReference type="Gene3D" id="2.102.10.10">
    <property type="entry name" value="Rieske [2Fe-2S] iron-sulphur domain"/>
    <property type="match status" value="1"/>
</dbReference>
<evidence type="ECO:0000256" key="7">
    <source>
        <dbReference type="ARBA" id="ARBA00022448"/>
    </source>
</evidence>
<dbReference type="EMBL" id="MLJW01000006">
    <property type="protein sequence ID" value="OIR16862.1"/>
    <property type="molecule type" value="Genomic_DNA"/>
</dbReference>
<evidence type="ECO:0000256" key="13">
    <source>
        <dbReference type="ARBA" id="ARBA00022982"/>
    </source>
</evidence>
<dbReference type="NCBIfam" id="TIGR01409">
    <property type="entry name" value="TAT_signal_seq"/>
    <property type="match status" value="1"/>
</dbReference>
<evidence type="ECO:0000256" key="1">
    <source>
        <dbReference type="ARBA" id="ARBA00002444"/>
    </source>
</evidence>
<evidence type="ECO:0000256" key="18">
    <source>
        <dbReference type="ARBA" id="ARBA00023157"/>
    </source>
</evidence>
<evidence type="ECO:0000256" key="9">
    <source>
        <dbReference type="ARBA" id="ARBA00022692"/>
    </source>
</evidence>
<dbReference type="AlphaFoldDB" id="A0A1J5TXU3"/>
<comment type="subunit">
    <text evidence="4">The main subunits of complex b-c1 are: cytochrome b, cytochrome c1 and the Rieske protein.</text>
</comment>
<keyword evidence="10" id="KW-0001">2Fe-2S</keyword>
<comment type="cofactor">
    <cofactor evidence="21">
        <name>[2Fe-2S] cluster</name>
        <dbReference type="ChEBI" id="CHEBI:190135"/>
    </cofactor>
</comment>
<evidence type="ECO:0000256" key="8">
    <source>
        <dbReference type="ARBA" id="ARBA00022475"/>
    </source>
</evidence>
<dbReference type="GO" id="GO:0005886">
    <property type="term" value="C:plasma membrane"/>
    <property type="evidence" value="ECO:0007669"/>
    <property type="project" value="UniProtKB-SubCell"/>
</dbReference>
<evidence type="ECO:0000256" key="21">
    <source>
        <dbReference type="ARBA" id="ARBA00034078"/>
    </source>
</evidence>
<dbReference type="InterPro" id="IPR036922">
    <property type="entry name" value="Rieske_2Fe-2S_sf"/>
</dbReference>
<dbReference type="PRINTS" id="PR00162">
    <property type="entry name" value="RIESKE"/>
</dbReference>
<dbReference type="InterPro" id="IPR017941">
    <property type="entry name" value="Rieske_2Fe-2S"/>
</dbReference>
<keyword evidence="11" id="KW-0479">Metal-binding</keyword>
<name>A0A1J5TXU3_9ZZZZ</name>
<evidence type="ECO:0000259" key="22">
    <source>
        <dbReference type="PROSITE" id="PS51296"/>
    </source>
</evidence>
<gene>
    <name evidence="23" type="primary">petA_1</name>
    <name evidence="23" type="ORF">GALL_26830</name>
</gene>
<comment type="subcellular location">
    <subcellularLocation>
        <location evidence="2">Cell membrane</location>
        <topology evidence="2">Single-pass membrane protein</topology>
    </subcellularLocation>
</comment>
<dbReference type="InterPro" id="IPR019470">
    <property type="entry name" value="Ubiq_cytC_Rdtase_Fe-S_su_TAT"/>
</dbReference>
<evidence type="ECO:0000256" key="2">
    <source>
        <dbReference type="ARBA" id="ARBA00004162"/>
    </source>
</evidence>
<dbReference type="PANTHER" id="PTHR10134">
    <property type="entry name" value="CYTOCHROME B-C1 COMPLEX SUBUNIT RIESKE, MITOCHONDRIAL"/>
    <property type="match status" value="1"/>
</dbReference>
<dbReference type="Gene3D" id="1.20.5.510">
    <property type="entry name" value="Single helix bin"/>
    <property type="match status" value="1"/>
</dbReference>
<evidence type="ECO:0000256" key="11">
    <source>
        <dbReference type="ARBA" id="ARBA00022723"/>
    </source>
</evidence>
<comment type="similarity">
    <text evidence="3">Belongs to the Rieske iron-sulfur protein family.</text>
</comment>
<comment type="caution">
    <text evidence="23">The sequence shown here is derived from an EMBL/GenBank/DDBJ whole genome shotgun (WGS) entry which is preliminary data.</text>
</comment>
<evidence type="ECO:0000256" key="5">
    <source>
        <dbReference type="ARBA" id="ARBA00012951"/>
    </source>
</evidence>
<keyword evidence="18" id="KW-1015">Disulfide bond</keyword>
<dbReference type="InterPro" id="IPR005805">
    <property type="entry name" value="Rieske_Fe-S_prot_C"/>
</dbReference>
<dbReference type="CDD" id="cd03470">
    <property type="entry name" value="Rieske_cytochrome_bc1"/>
    <property type="match status" value="1"/>
</dbReference>
<comment type="catalytic activity">
    <reaction evidence="19">
        <text>a quinol + 2 Fe(III)-[cytochrome c](out) = a quinone + 2 Fe(II)-[cytochrome c](out) + 2 H(+)(out)</text>
        <dbReference type="Rhea" id="RHEA:11484"/>
        <dbReference type="Rhea" id="RHEA-COMP:10350"/>
        <dbReference type="Rhea" id="RHEA-COMP:14399"/>
        <dbReference type="ChEBI" id="CHEBI:15378"/>
        <dbReference type="ChEBI" id="CHEBI:24646"/>
        <dbReference type="ChEBI" id="CHEBI:29033"/>
        <dbReference type="ChEBI" id="CHEBI:29034"/>
        <dbReference type="ChEBI" id="CHEBI:132124"/>
        <dbReference type="EC" id="7.1.1.8"/>
    </reaction>
</comment>
<evidence type="ECO:0000256" key="4">
    <source>
        <dbReference type="ARBA" id="ARBA00011649"/>
    </source>
</evidence>
<dbReference type="PROSITE" id="PS51318">
    <property type="entry name" value="TAT"/>
    <property type="match status" value="1"/>
</dbReference>
<dbReference type="InterPro" id="IPR019546">
    <property type="entry name" value="TAT_signal_bac_arc"/>
</dbReference>
<dbReference type="InterPro" id="IPR006317">
    <property type="entry name" value="Ubiquinol_cyt_c_Rdtase_Fe-S-su"/>
</dbReference>
<dbReference type="FunFam" id="2.102.10.10:FF:000001">
    <property type="entry name" value="Cytochrome b-c1 complex subunit Rieske, mitochondrial"/>
    <property type="match status" value="1"/>
</dbReference>
<feature type="domain" description="Rieske" evidence="22">
    <location>
        <begin position="100"/>
        <end position="165"/>
    </location>
</feature>
<evidence type="ECO:0000313" key="23">
    <source>
        <dbReference type="EMBL" id="OIR16862.1"/>
    </source>
</evidence>
<evidence type="ECO:0000256" key="12">
    <source>
        <dbReference type="ARBA" id="ARBA00022967"/>
    </source>
</evidence>
<dbReference type="SUPFAM" id="SSF50022">
    <property type="entry name" value="ISP domain"/>
    <property type="match status" value="1"/>
</dbReference>
<dbReference type="GO" id="GO:0051537">
    <property type="term" value="F:2 iron, 2 sulfur cluster binding"/>
    <property type="evidence" value="ECO:0007669"/>
    <property type="project" value="UniProtKB-KW"/>
</dbReference>
<keyword evidence="8" id="KW-1003">Cell membrane</keyword>
<dbReference type="PROSITE" id="PS51296">
    <property type="entry name" value="RIESKE"/>
    <property type="match status" value="1"/>
</dbReference>
<dbReference type="EC" id="7.1.1.8" evidence="5"/>
<dbReference type="GO" id="GO:0016491">
    <property type="term" value="F:oxidoreductase activity"/>
    <property type="evidence" value="ECO:0007669"/>
    <property type="project" value="UniProtKB-KW"/>
</dbReference>
<keyword evidence="12" id="KW-1278">Translocase</keyword>
<evidence type="ECO:0000256" key="17">
    <source>
        <dbReference type="ARBA" id="ARBA00023136"/>
    </source>
</evidence>
<keyword evidence="14" id="KW-1133">Transmembrane helix</keyword>
<reference evidence="23" key="1">
    <citation type="submission" date="2016-10" db="EMBL/GenBank/DDBJ databases">
        <title>Sequence of Gallionella enrichment culture.</title>
        <authorList>
            <person name="Poehlein A."/>
            <person name="Muehling M."/>
            <person name="Daniel R."/>
        </authorList>
    </citation>
    <scope>NUCLEOTIDE SEQUENCE</scope>
</reference>
<keyword evidence="7" id="KW-0813">Transport</keyword>
<keyword evidence="9" id="KW-0812">Transmembrane</keyword>
<evidence type="ECO:0000256" key="6">
    <source>
        <dbReference type="ARBA" id="ARBA00019816"/>
    </source>
</evidence>
<dbReference type="InterPro" id="IPR014349">
    <property type="entry name" value="Rieske_Fe-S_prot"/>
</dbReference>
<keyword evidence="16" id="KW-0411">Iron-sulfur</keyword>
<evidence type="ECO:0000256" key="20">
    <source>
        <dbReference type="ARBA" id="ARBA00032409"/>
    </source>
</evidence>
<proteinExistence type="inferred from homology"/>
<organism evidence="23">
    <name type="scientific">mine drainage metagenome</name>
    <dbReference type="NCBI Taxonomy" id="410659"/>
    <lineage>
        <taxon>unclassified sequences</taxon>
        <taxon>metagenomes</taxon>
        <taxon>ecological metagenomes</taxon>
    </lineage>
</organism>
<keyword evidence="15" id="KW-0408">Iron</keyword>
<evidence type="ECO:0000256" key="3">
    <source>
        <dbReference type="ARBA" id="ARBA00010651"/>
    </source>
</evidence>
<evidence type="ECO:0000256" key="14">
    <source>
        <dbReference type="ARBA" id="ARBA00022989"/>
    </source>
</evidence>
<evidence type="ECO:0000256" key="19">
    <source>
        <dbReference type="ARBA" id="ARBA00029351"/>
    </source>
</evidence>
<accession>A0A1J5TXU3</accession>
<keyword evidence="13" id="KW-0249">Electron transport</keyword>
<protein>
    <recommendedName>
        <fullName evidence="6">Ubiquinol-cytochrome c reductase iron-sulfur subunit</fullName>
        <ecNumber evidence="5">7.1.1.8</ecNumber>
    </recommendedName>
    <alternativeName>
        <fullName evidence="20">Rieske iron-sulfur protein</fullName>
    </alternativeName>
</protein>
<sequence length="169" mass="17964">MENEALSSSDRRDFLVKLTSVVGGAGVAATCVPFVASMNPSSDVLAKAETEVDLSSIPPGGLRTVAWQGKPVFILHRTPEQIKEATASNGGSDPEPDSKRVKNPEWLVVIGVCTHMGCVPNMEGAGWVCHCHGSQYDDSGRVTRGPAPKNLEVPPYHFVAENKIVIGKA</sequence>
<dbReference type="Pfam" id="PF10399">
    <property type="entry name" value="UCR_Fe-S_N"/>
    <property type="match status" value="1"/>
</dbReference>
<dbReference type="InterPro" id="IPR006311">
    <property type="entry name" value="TAT_signal"/>
</dbReference>
<keyword evidence="17" id="KW-0472">Membrane</keyword>